<evidence type="ECO:0000256" key="6">
    <source>
        <dbReference type="ARBA" id="ARBA00022759"/>
    </source>
</evidence>
<keyword evidence="6 9" id="KW-0255">Endonuclease</keyword>
<dbReference type="HAMAP" id="MF_00009">
    <property type="entry name" value="Endoribonucl_YbeY"/>
    <property type="match status" value="1"/>
</dbReference>
<keyword evidence="4 9" id="KW-0540">Nuclease</keyword>
<evidence type="ECO:0000313" key="11">
    <source>
        <dbReference type="Proteomes" id="UP000523000"/>
    </source>
</evidence>
<dbReference type="InterPro" id="IPR023091">
    <property type="entry name" value="MetalPrtase_cat_dom_sf_prd"/>
</dbReference>
<keyword evidence="9" id="KW-0963">Cytoplasm</keyword>
<dbReference type="InterPro" id="IPR020549">
    <property type="entry name" value="YbeY_CS"/>
</dbReference>
<dbReference type="GO" id="GO:0004222">
    <property type="term" value="F:metalloendopeptidase activity"/>
    <property type="evidence" value="ECO:0007669"/>
    <property type="project" value="InterPro"/>
</dbReference>
<evidence type="ECO:0000256" key="8">
    <source>
        <dbReference type="ARBA" id="ARBA00022833"/>
    </source>
</evidence>
<protein>
    <recommendedName>
        <fullName evidence="9">Endoribonuclease YbeY</fullName>
        <ecNumber evidence="9">3.1.-.-</ecNumber>
    </recommendedName>
</protein>
<comment type="similarity">
    <text evidence="1 9">Belongs to the endoribonuclease YbeY family.</text>
</comment>
<dbReference type="PROSITE" id="PS01306">
    <property type="entry name" value="UPF0054"/>
    <property type="match status" value="1"/>
</dbReference>
<comment type="subcellular location">
    <subcellularLocation>
        <location evidence="9">Cytoplasm</location>
    </subcellularLocation>
</comment>
<comment type="cofactor">
    <cofactor evidence="9">
        <name>Zn(2+)</name>
        <dbReference type="ChEBI" id="CHEBI:29105"/>
    </cofactor>
    <text evidence="9">Binds 1 zinc ion.</text>
</comment>
<dbReference type="EMBL" id="JACHVS010000002">
    <property type="protein sequence ID" value="MBB2997182.1"/>
    <property type="molecule type" value="Genomic_DNA"/>
</dbReference>
<dbReference type="AlphaFoldDB" id="A0A839QV51"/>
<keyword evidence="7 9" id="KW-0378">Hydrolase</keyword>
<evidence type="ECO:0000256" key="4">
    <source>
        <dbReference type="ARBA" id="ARBA00022722"/>
    </source>
</evidence>
<evidence type="ECO:0000256" key="5">
    <source>
        <dbReference type="ARBA" id="ARBA00022723"/>
    </source>
</evidence>
<dbReference type="Proteomes" id="UP000523000">
    <property type="component" value="Unassembled WGS sequence"/>
</dbReference>
<evidence type="ECO:0000256" key="1">
    <source>
        <dbReference type="ARBA" id="ARBA00010875"/>
    </source>
</evidence>
<sequence length="157" mass="16949">MSIEINNESEIEADLESIGALARSILTALNVHPEAEVSIILLDEEPMSTLHVEHMDLEGPTDVMSFPMDELRPGTPGTLTPAGMLGDIVICPQVAAEQAAAGGHSTADEILLLTTHGMLHLLGFDHAEPEEKAEMFGLQRSLLEDFLGRPAPRETMQ</sequence>
<evidence type="ECO:0000256" key="7">
    <source>
        <dbReference type="ARBA" id="ARBA00022801"/>
    </source>
</evidence>
<dbReference type="Gene3D" id="3.40.390.30">
    <property type="entry name" value="Metalloproteases ('zincins'), catalytic domain"/>
    <property type="match status" value="1"/>
</dbReference>
<dbReference type="GO" id="GO:0006364">
    <property type="term" value="P:rRNA processing"/>
    <property type="evidence" value="ECO:0007669"/>
    <property type="project" value="UniProtKB-UniRule"/>
</dbReference>
<name>A0A839QV51_9MICC</name>
<dbReference type="InterPro" id="IPR002036">
    <property type="entry name" value="YbeY"/>
</dbReference>
<keyword evidence="2 9" id="KW-0690">Ribosome biogenesis</keyword>
<dbReference type="Pfam" id="PF02130">
    <property type="entry name" value="YbeY"/>
    <property type="match status" value="1"/>
</dbReference>
<keyword evidence="11" id="KW-1185">Reference proteome</keyword>
<dbReference type="RefSeq" id="WP_183512736.1">
    <property type="nucleotide sequence ID" value="NZ_BAABGK010000040.1"/>
</dbReference>
<dbReference type="EC" id="3.1.-.-" evidence="9"/>
<keyword evidence="3 9" id="KW-0698">rRNA processing</keyword>
<proteinExistence type="inferred from homology"/>
<dbReference type="PANTHER" id="PTHR46986">
    <property type="entry name" value="ENDORIBONUCLEASE YBEY, CHLOROPLASTIC"/>
    <property type="match status" value="1"/>
</dbReference>
<accession>A0A839QV51</accession>
<comment type="function">
    <text evidence="9">Single strand-specific metallo-endoribonuclease involved in late-stage 70S ribosome quality control and in maturation of the 3' terminus of the 16S rRNA.</text>
</comment>
<dbReference type="NCBIfam" id="TIGR00043">
    <property type="entry name" value="rRNA maturation RNase YbeY"/>
    <property type="match status" value="1"/>
</dbReference>
<dbReference type="GO" id="GO:0005737">
    <property type="term" value="C:cytoplasm"/>
    <property type="evidence" value="ECO:0007669"/>
    <property type="project" value="UniProtKB-SubCell"/>
</dbReference>
<dbReference type="PANTHER" id="PTHR46986:SF1">
    <property type="entry name" value="ENDORIBONUCLEASE YBEY, CHLOROPLASTIC"/>
    <property type="match status" value="1"/>
</dbReference>
<dbReference type="GO" id="GO:0004521">
    <property type="term" value="F:RNA endonuclease activity"/>
    <property type="evidence" value="ECO:0007669"/>
    <property type="project" value="UniProtKB-UniRule"/>
</dbReference>
<comment type="caution">
    <text evidence="10">The sequence shown here is derived from an EMBL/GenBank/DDBJ whole genome shotgun (WGS) entry which is preliminary data.</text>
</comment>
<dbReference type="GO" id="GO:0008270">
    <property type="term" value="F:zinc ion binding"/>
    <property type="evidence" value="ECO:0007669"/>
    <property type="project" value="UniProtKB-UniRule"/>
</dbReference>
<keyword evidence="5 9" id="KW-0479">Metal-binding</keyword>
<evidence type="ECO:0000256" key="2">
    <source>
        <dbReference type="ARBA" id="ARBA00022517"/>
    </source>
</evidence>
<feature type="binding site" evidence="9">
    <location>
        <position position="126"/>
    </location>
    <ligand>
        <name>Zn(2+)</name>
        <dbReference type="ChEBI" id="CHEBI:29105"/>
        <note>catalytic</note>
    </ligand>
</feature>
<evidence type="ECO:0000256" key="9">
    <source>
        <dbReference type="HAMAP-Rule" id="MF_00009"/>
    </source>
</evidence>
<organism evidence="10 11">
    <name type="scientific">Paeniglutamicibacter cryotolerans</name>
    <dbReference type="NCBI Taxonomy" id="670079"/>
    <lineage>
        <taxon>Bacteria</taxon>
        <taxon>Bacillati</taxon>
        <taxon>Actinomycetota</taxon>
        <taxon>Actinomycetes</taxon>
        <taxon>Micrococcales</taxon>
        <taxon>Micrococcaceae</taxon>
        <taxon>Paeniglutamicibacter</taxon>
    </lineage>
</organism>
<feature type="binding site" evidence="9">
    <location>
        <position position="116"/>
    </location>
    <ligand>
        <name>Zn(2+)</name>
        <dbReference type="ChEBI" id="CHEBI:29105"/>
        <note>catalytic</note>
    </ligand>
</feature>
<gene>
    <name evidence="9" type="primary">ybeY</name>
    <name evidence="10" type="ORF">E9229_003429</name>
</gene>
<evidence type="ECO:0000256" key="3">
    <source>
        <dbReference type="ARBA" id="ARBA00022552"/>
    </source>
</evidence>
<feature type="binding site" evidence="9">
    <location>
        <position position="120"/>
    </location>
    <ligand>
        <name>Zn(2+)</name>
        <dbReference type="ChEBI" id="CHEBI:29105"/>
        <note>catalytic</note>
    </ligand>
</feature>
<evidence type="ECO:0000313" key="10">
    <source>
        <dbReference type="EMBL" id="MBB2997182.1"/>
    </source>
</evidence>
<keyword evidence="8 9" id="KW-0862">Zinc</keyword>
<reference evidence="10 11" key="1">
    <citation type="submission" date="2020-08" db="EMBL/GenBank/DDBJ databases">
        <title>Sequencing the genomes of 1000 actinobacteria strains.</title>
        <authorList>
            <person name="Klenk H.-P."/>
        </authorList>
    </citation>
    <scope>NUCLEOTIDE SEQUENCE [LARGE SCALE GENOMIC DNA]</scope>
    <source>
        <strain evidence="10 11">DSM 22826</strain>
    </source>
</reference>
<dbReference type="SUPFAM" id="SSF55486">
    <property type="entry name" value="Metalloproteases ('zincins'), catalytic domain"/>
    <property type="match status" value="1"/>
</dbReference>